<dbReference type="EMBL" id="JACTNZ010000009">
    <property type="protein sequence ID" value="KAG5532698.1"/>
    <property type="molecule type" value="Genomic_DNA"/>
</dbReference>
<sequence length="88" mass="9654">MGNAESNARGQRQNTAKAVGAIATVVAAVALAVWGLTKLVSSSASEEDKKTNDKGKLMGYQIPRNKFEDSPYGHMTISRMKRLMRERK</sequence>
<proteinExistence type="predicted"/>
<evidence type="ECO:0000256" key="1">
    <source>
        <dbReference type="SAM" id="Phobius"/>
    </source>
</evidence>
<name>A0AAV6IWM0_9ERIC</name>
<organism evidence="2 3">
    <name type="scientific">Rhododendron griersonianum</name>
    <dbReference type="NCBI Taxonomy" id="479676"/>
    <lineage>
        <taxon>Eukaryota</taxon>
        <taxon>Viridiplantae</taxon>
        <taxon>Streptophyta</taxon>
        <taxon>Embryophyta</taxon>
        <taxon>Tracheophyta</taxon>
        <taxon>Spermatophyta</taxon>
        <taxon>Magnoliopsida</taxon>
        <taxon>eudicotyledons</taxon>
        <taxon>Gunneridae</taxon>
        <taxon>Pentapetalae</taxon>
        <taxon>asterids</taxon>
        <taxon>Ericales</taxon>
        <taxon>Ericaceae</taxon>
        <taxon>Ericoideae</taxon>
        <taxon>Rhodoreae</taxon>
        <taxon>Rhododendron</taxon>
    </lineage>
</organism>
<reference evidence="2" key="1">
    <citation type="submission" date="2020-08" db="EMBL/GenBank/DDBJ databases">
        <title>Plant Genome Project.</title>
        <authorList>
            <person name="Zhang R.-G."/>
        </authorList>
    </citation>
    <scope>NUCLEOTIDE SEQUENCE</scope>
    <source>
        <strain evidence="2">WSP0</strain>
        <tissue evidence="2">Leaf</tissue>
    </source>
</reference>
<feature type="transmembrane region" description="Helical" evidence="1">
    <location>
        <begin position="18"/>
        <end position="36"/>
    </location>
</feature>
<keyword evidence="1" id="KW-1133">Transmembrane helix</keyword>
<keyword evidence="1" id="KW-0472">Membrane</keyword>
<accession>A0AAV6IWM0</accession>
<dbReference type="Proteomes" id="UP000823749">
    <property type="component" value="Chromosome 9"/>
</dbReference>
<keyword evidence="1" id="KW-0812">Transmembrane</keyword>
<keyword evidence="3" id="KW-1185">Reference proteome</keyword>
<gene>
    <name evidence="2" type="ORF">RHGRI_027107</name>
</gene>
<comment type="caution">
    <text evidence="2">The sequence shown here is derived from an EMBL/GenBank/DDBJ whole genome shotgun (WGS) entry which is preliminary data.</text>
</comment>
<evidence type="ECO:0000313" key="2">
    <source>
        <dbReference type="EMBL" id="KAG5532698.1"/>
    </source>
</evidence>
<dbReference type="AlphaFoldDB" id="A0AAV6IWM0"/>
<protein>
    <submittedName>
        <fullName evidence="2">Uncharacterized protein</fullName>
    </submittedName>
</protein>
<evidence type="ECO:0000313" key="3">
    <source>
        <dbReference type="Proteomes" id="UP000823749"/>
    </source>
</evidence>